<sequence>MPPSITNAQLSLLREQLITLDFEEPDDDQCQAIEKVCVDLLRAGQLEAIKNVVLEVQQVWGTLPEKPLYRGRVRFFPQINPLAHFTDSNDTAFLKSINKNYFGFSAAGLALDVPERMFGTREGYLRSVGLIQALIAHKDRFAAFHCDSRGQVGAYLQLLSDDSASHGEHWDFVKKGEVDFTHYRVWAFSSGMLHYPACEGFMKACGFGPEFVKNTDPESPRSDSQLANQKILLKCLGTSDGPPTIRAFQDFVRNAAGDIMSAVPFYDRLAKSLAADQGIDLAKTKLLIGKALLGMNYGHDDTHAKIAGDIIDWLGTEIIGKLYKQEALEYFYDFTKSRALLPFISRDSKLDNHFALDLGL</sequence>
<proteinExistence type="predicted"/>
<geneLocation type="plasmid" evidence="2">
    <name>pmppla107</name>
</geneLocation>
<organism evidence="1 2">
    <name type="scientific">Pseudomonas amygdali pv. lachrymans str. M301315</name>
    <dbReference type="NCBI Taxonomy" id="629260"/>
    <lineage>
        <taxon>Bacteria</taxon>
        <taxon>Pseudomonadati</taxon>
        <taxon>Pseudomonadota</taxon>
        <taxon>Gammaproteobacteria</taxon>
        <taxon>Pseudomonadales</taxon>
        <taxon>Pseudomonadaceae</taxon>
        <taxon>Pseudomonas</taxon>
        <taxon>Pseudomonas amygdali</taxon>
    </lineage>
</organism>
<keyword evidence="1" id="KW-0614">Plasmid</keyword>
<dbReference type="EMBL" id="CP031226">
    <property type="protein sequence ID" value="AXH60338.1"/>
    <property type="molecule type" value="Genomic_DNA"/>
</dbReference>
<dbReference type="GeneID" id="39473866"/>
<evidence type="ECO:0000313" key="2">
    <source>
        <dbReference type="Proteomes" id="UP000006426"/>
    </source>
</evidence>
<reference evidence="1 2" key="1">
    <citation type="journal article" date="2011" name="PLoS Pathog.">
        <title>Dynamic evolution of pathogenicity revealed by sequencing and comparative genomics of 19 Pseudomonas syringae isolates.</title>
        <authorList>
            <person name="Baltrus D.A."/>
            <person name="Nishimura M.T."/>
            <person name="Romanchuk A."/>
            <person name="Chang J.H."/>
            <person name="Mukhtar M.S."/>
            <person name="Cherkis K."/>
            <person name="Roach J."/>
            <person name="Grant S.R."/>
            <person name="Jones C.D."/>
            <person name="Dangl J.L."/>
        </authorList>
    </citation>
    <scope>NUCLEOTIDE SEQUENCE [LARGE SCALE GENOMIC DNA]</scope>
    <source>
        <strain evidence="1 2">M301315</strain>
    </source>
</reference>
<evidence type="ECO:0000313" key="1">
    <source>
        <dbReference type="EMBL" id="AXH60338.1"/>
    </source>
</evidence>
<dbReference type="Proteomes" id="UP000006426">
    <property type="component" value="Plasmid pmppla107"/>
</dbReference>
<protein>
    <submittedName>
        <fullName evidence="1">Uncharacterized protein</fullName>
    </submittedName>
</protein>
<dbReference type="RefSeq" id="WP_005742520.1">
    <property type="nucleotide sequence ID" value="NZ_CP031226.1"/>
</dbReference>
<dbReference type="AlphaFoldDB" id="A0AAD0VAH5"/>
<name>A0AAD0VAH5_PSEAV</name>
<gene>
    <name evidence="1" type="ORF">PLA107_034720</name>
</gene>
<accession>A0AAD0VAH5</accession>